<dbReference type="STRING" id="1122938.SAMN05660772_02763"/>
<dbReference type="Pfam" id="PF01553">
    <property type="entry name" value="Acyltransferase"/>
    <property type="match status" value="1"/>
</dbReference>
<evidence type="ECO:0000256" key="1">
    <source>
        <dbReference type="ARBA" id="ARBA00005189"/>
    </source>
</evidence>
<keyword evidence="5 8" id="KW-0012">Acyltransferase</keyword>
<evidence type="ECO:0000313" key="8">
    <source>
        <dbReference type="EMBL" id="SMB87913.1"/>
    </source>
</evidence>
<sequence length="253" mass="28250">MRSLVMVWRLTLIAYFLLSGVFQMLVLFRWCTPEQKLARIQRWSQHILNVFNIRVNAHNVPHFSQVKGAMFICNHVSWLDIFAINAVLPGQFIAKEDVRNWPIIGYLAAQANTVFVSRQRGNGSTQGKVDGVAAALRQGAQVTLFPEGTSTNGEQVLPFKSSFFQAAIDAEAKIWPLLCFYPAENGGSNHTMAYYGDVSLVQSLKDLAKQKSAVIELTFYEAIDAAGKDRRDLADKTQEIIAVELAKALARSR</sequence>
<protein>
    <submittedName>
        <fullName evidence="8">1-acyl-sn-glycerol-3-phosphate acyltransferase</fullName>
    </submittedName>
</protein>
<organism evidence="8 9">
    <name type="scientific">Pasteurella testudinis DSM 23072</name>
    <dbReference type="NCBI Taxonomy" id="1122938"/>
    <lineage>
        <taxon>Bacteria</taxon>
        <taxon>Pseudomonadati</taxon>
        <taxon>Pseudomonadota</taxon>
        <taxon>Gammaproteobacteria</taxon>
        <taxon>Pasteurellales</taxon>
        <taxon>Pasteurellaceae</taxon>
        <taxon>Pasteurella</taxon>
    </lineage>
</organism>
<feature type="transmembrane region" description="Helical" evidence="6">
    <location>
        <begin position="12"/>
        <end position="32"/>
    </location>
</feature>
<dbReference type="EMBL" id="FWWV01000039">
    <property type="protein sequence ID" value="SMB87913.1"/>
    <property type="molecule type" value="Genomic_DNA"/>
</dbReference>
<dbReference type="InterPro" id="IPR002123">
    <property type="entry name" value="Plipid/glycerol_acylTrfase"/>
</dbReference>
<reference evidence="9" key="1">
    <citation type="submission" date="2017-04" db="EMBL/GenBank/DDBJ databases">
        <authorList>
            <person name="Varghese N."/>
            <person name="Submissions S."/>
        </authorList>
    </citation>
    <scope>NUCLEOTIDE SEQUENCE [LARGE SCALE GENOMIC DNA]</scope>
    <source>
        <strain evidence="9">DSM 23072</strain>
    </source>
</reference>
<evidence type="ECO:0000256" key="3">
    <source>
        <dbReference type="ARBA" id="ARBA00022679"/>
    </source>
</evidence>
<dbReference type="CDD" id="cd07989">
    <property type="entry name" value="LPLAT_AGPAT-like"/>
    <property type="match status" value="1"/>
</dbReference>
<keyword evidence="6" id="KW-0812">Transmembrane</keyword>
<keyword evidence="6" id="KW-0472">Membrane</keyword>
<keyword evidence="4" id="KW-0443">Lipid metabolism</keyword>
<evidence type="ECO:0000256" key="6">
    <source>
        <dbReference type="SAM" id="Phobius"/>
    </source>
</evidence>
<dbReference type="SMART" id="SM00563">
    <property type="entry name" value="PlsC"/>
    <property type="match status" value="1"/>
</dbReference>
<keyword evidence="2" id="KW-0444">Lipid biosynthesis</keyword>
<dbReference type="AlphaFoldDB" id="A0A1W1V3T0"/>
<evidence type="ECO:0000256" key="4">
    <source>
        <dbReference type="ARBA" id="ARBA00023098"/>
    </source>
</evidence>
<name>A0A1W1V3T0_9PAST</name>
<dbReference type="RefSeq" id="WP_084257655.1">
    <property type="nucleotide sequence ID" value="NZ_FWWV01000039.1"/>
</dbReference>
<accession>A0A1W1V3T0</accession>
<keyword evidence="9" id="KW-1185">Reference proteome</keyword>
<dbReference type="GO" id="GO:0006654">
    <property type="term" value="P:phosphatidic acid biosynthetic process"/>
    <property type="evidence" value="ECO:0007669"/>
    <property type="project" value="TreeGrafter"/>
</dbReference>
<feature type="domain" description="Phospholipid/glycerol acyltransferase" evidence="7">
    <location>
        <begin position="69"/>
        <end position="182"/>
    </location>
</feature>
<evidence type="ECO:0000313" key="9">
    <source>
        <dbReference type="Proteomes" id="UP000192408"/>
    </source>
</evidence>
<evidence type="ECO:0000256" key="2">
    <source>
        <dbReference type="ARBA" id="ARBA00022516"/>
    </source>
</evidence>
<comment type="pathway">
    <text evidence="1">Lipid metabolism.</text>
</comment>
<evidence type="ECO:0000259" key="7">
    <source>
        <dbReference type="SMART" id="SM00563"/>
    </source>
</evidence>
<dbReference type="PANTHER" id="PTHR10434:SF64">
    <property type="entry name" value="1-ACYL-SN-GLYCEROL-3-PHOSPHATE ACYLTRANSFERASE-RELATED"/>
    <property type="match status" value="1"/>
</dbReference>
<dbReference type="GO" id="GO:0003841">
    <property type="term" value="F:1-acylglycerol-3-phosphate O-acyltransferase activity"/>
    <property type="evidence" value="ECO:0007669"/>
    <property type="project" value="TreeGrafter"/>
</dbReference>
<dbReference type="SUPFAM" id="SSF69593">
    <property type="entry name" value="Glycerol-3-phosphate (1)-acyltransferase"/>
    <property type="match status" value="1"/>
</dbReference>
<keyword evidence="3 8" id="KW-0808">Transferase</keyword>
<proteinExistence type="predicted"/>
<keyword evidence="6" id="KW-1133">Transmembrane helix</keyword>
<evidence type="ECO:0000256" key="5">
    <source>
        <dbReference type="ARBA" id="ARBA00023315"/>
    </source>
</evidence>
<gene>
    <name evidence="8" type="ORF">SAMN05660772_02763</name>
</gene>
<dbReference type="Proteomes" id="UP000192408">
    <property type="component" value="Unassembled WGS sequence"/>
</dbReference>
<dbReference type="PANTHER" id="PTHR10434">
    <property type="entry name" value="1-ACYL-SN-GLYCEROL-3-PHOSPHATE ACYLTRANSFERASE"/>
    <property type="match status" value="1"/>
</dbReference>